<dbReference type="PANTHER" id="PTHR48094">
    <property type="entry name" value="PROTEIN/NUCLEIC ACID DEGLYCASE DJ-1-RELATED"/>
    <property type="match status" value="1"/>
</dbReference>
<dbReference type="InterPro" id="IPR029062">
    <property type="entry name" value="Class_I_gatase-like"/>
</dbReference>
<sequence length="263" mass="28952">MKKALKIFLTGIMLLNILSGYAQSHPNQSAKNSKLKKMKVLFVLTSHDALGNTGEKTGFWIEEFATPYYSLTDQGIDVTIASPKGGQPPIDPKSNLPEYSTASTKRFQGDVKTQEKLKNSVVLKTVDQKNFDAVFYPGGHGPLWDLAEDQNSIKLIESFYANNKPIAFVCHAPGVLKNVKDKNGDFLVKGKKVAGFKNSEEEGVKLQDIVPFLVENVLKQNGALYQSGDDWKPFIVTDGLLITGQNPASSEGVAEKLLEYLKK</sequence>
<dbReference type="GO" id="GO:0019172">
    <property type="term" value="F:glyoxalase III activity"/>
    <property type="evidence" value="ECO:0007669"/>
    <property type="project" value="TreeGrafter"/>
</dbReference>
<dbReference type="Proteomes" id="UP000190961">
    <property type="component" value="Unassembled WGS sequence"/>
</dbReference>
<evidence type="ECO:0000256" key="4">
    <source>
        <dbReference type="SAM" id="SignalP"/>
    </source>
</evidence>
<keyword evidence="4" id="KW-0732">Signal</keyword>
<proteinExistence type="inferred from homology"/>
<evidence type="ECO:0000259" key="5">
    <source>
        <dbReference type="Pfam" id="PF01965"/>
    </source>
</evidence>
<dbReference type="EMBL" id="FUZU01000002">
    <property type="protein sequence ID" value="SKC77806.1"/>
    <property type="molecule type" value="Genomic_DNA"/>
</dbReference>
<protein>
    <submittedName>
        <fullName evidence="6">Putative intracellular protease/amidase</fullName>
    </submittedName>
</protein>
<evidence type="ECO:0000313" key="6">
    <source>
        <dbReference type="EMBL" id="SKC77806.1"/>
    </source>
</evidence>
<dbReference type="PANTHER" id="PTHR48094:SF11">
    <property type="entry name" value="GLUTATHIONE-INDEPENDENT GLYOXALASE HSP31-RELATED"/>
    <property type="match status" value="1"/>
</dbReference>
<name>A0A1T5LPC0_9BACT</name>
<dbReference type="STRING" id="688867.SAMN05660236_3640"/>
<dbReference type="InterPro" id="IPR002818">
    <property type="entry name" value="DJ-1/PfpI"/>
</dbReference>
<evidence type="ECO:0000256" key="2">
    <source>
        <dbReference type="ARBA" id="ARBA00023239"/>
    </source>
</evidence>
<organism evidence="6 7">
    <name type="scientific">Ohtaekwangia koreensis</name>
    <dbReference type="NCBI Taxonomy" id="688867"/>
    <lineage>
        <taxon>Bacteria</taxon>
        <taxon>Pseudomonadati</taxon>
        <taxon>Bacteroidota</taxon>
        <taxon>Cytophagia</taxon>
        <taxon>Cytophagales</taxon>
        <taxon>Fulvivirgaceae</taxon>
        <taxon>Ohtaekwangia</taxon>
    </lineage>
</organism>
<dbReference type="CDD" id="cd03141">
    <property type="entry name" value="GATase1_Hsp31_like"/>
    <property type="match status" value="1"/>
</dbReference>
<evidence type="ECO:0000256" key="1">
    <source>
        <dbReference type="ARBA" id="ARBA00023016"/>
    </source>
</evidence>
<dbReference type="InterPro" id="IPR050325">
    <property type="entry name" value="Prot/Nucl_acid_deglycase"/>
</dbReference>
<feature type="chain" id="PRO_5012436952" evidence="4">
    <location>
        <begin position="25"/>
        <end position="263"/>
    </location>
</feature>
<keyword evidence="1" id="KW-0346">Stress response</keyword>
<evidence type="ECO:0000313" key="7">
    <source>
        <dbReference type="Proteomes" id="UP000190961"/>
    </source>
</evidence>
<dbReference type="Gene3D" id="3.40.50.880">
    <property type="match status" value="1"/>
</dbReference>
<evidence type="ECO:0000256" key="3">
    <source>
        <dbReference type="ARBA" id="ARBA00038493"/>
    </source>
</evidence>
<dbReference type="GO" id="GO:0006508">
    <property type="term" value="P:proteolysis"/>
    <property type="evidence" value="ECO:0007669"/>
    <property type="project" value="UniProtKB-KW"/>
</dbReference>
<keyword evidence="2" id="KW-0456">Lyase</keyword>
<dbReference type="OrthoDB" id="9792284at2"/>
<dbReference type="SUPFAM" id="SSF52317">
    <property type="entry name" value="Class I glutamine amidotransferase-like"/>
    <property type="match status" value="1"/>
</dbReference>
<reference evidence="6 7" key="1">
    <citation type="submission" date="2017-02" db="EMBL/GenBank/DDBJ databases">
        <authorList>
            <person name="Peterson S.W."/>
        </authorList>
    </citation>
    <scope>NUCLEOTIDE SEQUENCE [LARGE SCALE GENOMIC DNA]</scope>
    <source>
        <strain evidence="6 7">DSM 25262</strain>
    </source>
</reference>
<comment type="similarity">
    <text evidence="3">Belongs to the peptidase C56 family. HSP31-like subfamily.</text>
</comment>
<gene>
    <name evidence="6" type="ORF">SAMN05660236_3640</name>
</gene>
<keyword evidence="7" id="KW-1185">Reference proteome</keyword>
<accession>A0A1T5LPC0</accession>
<dbReference type="Pfam" id="PF01965">
    <property type="entry name" value="DJ-1_PfpI"/>
    <property type="match status" value="1"/>
</dbReference>
<feature type="domain" description="DJ-1/PfpI" evidence="5">
    <location>
        <begin position="63"/>
        <end position="259"/>
    </location>
</feature>
<dbReference type="GO" id="GO:0005737">
    <property type="term" value="C:cytoplasm"/>
    <property type="evidence" value="ECO:0007669"/>
    <property type="project" value="TreeGrafter"/>
</dbReference>
<dbReference type="AlphaFoldDB" id="A0A1T5LPC0"/>
<dbReference type="GO" id="GO:0019243">
    <property type="term" value="P:methylglyoxal catabolic process to D-lactate via S-lactoyl-glutathione"/>
    <property type="evidence" value="ECO:0007669"/>
    <property type="project" value="TreeGrafter"/>
</dbReference>
<feature type="signal peptide" evidence="4">
    <location>
        <begin position="1"/>
        <end position="24"/>
    </location>
</feature>
<keyword evidence="6" id="KW-0378">Hydrolase</keyword>
<keyword evidence="6" id="KW-0645">Protease</keyword>
<dbReference type="GO" id="GO:0008233">
    <property type="term" value="F:peptidase activity"/>
    <property type="evidence" value="ECO:0007669"/>
    <property type="project" value="UniProtKB-KW"/>
</dbReference>